<proteinExistence type="predicted"/>
<dbReference type="EMBL" id="VSRR010124050">
    <property type="protein sequence ID" value="MPD00713.1"/>
    <property type="molecule type" value="Genomic_DNA"/>
</dbReference>
<keyword evidence="2" id="KW-1185">Reference proteome</keyword>
<organism evidence="1 2">
    <name type="scientific">Portunus trituberculatus</name>
    <name type="common">Swimming crab</name>
    <name type="synonym">Neptunus trituberculatus</name>
    <dbReference type="NCBI Taxonomy" id="210409"/>
    <lineage>
        <taxon>Eukaryota</taxon>
        <taxon>Metazoa</taxon>
        <taxon>Ecdysozoa</taxon>
        <taxon>Arthropoda</taxon>
        <taxon>Crustacea</taxon>
        <taxon>Multicrustacea</taxon>
        <taxon>Malacostraca</taxon>
        <taxon>Eumalacostraca</taxon>
        <taxon>Eucarida</taxon>
        <taxon>Decapoda</taxon>
        <taxon>Pleocyemata</taxon>
        <taxon>Brachyura</taxon>
        <taxon>Eubrachyura</taxon>
        <taxon>Portunoidea</taxon>
        <taxon>Portunidae</taxon>
        <taxon>Portuninae</taxon>
        <taxon>Portunus</taxon>
    </lineage>
</organism>
<sequence length="44" mass="4961">MERRVSAGTVQLQASREQDKVEGEQVRGLTCLNNRHEGLISCFN</sequence>
<name>A0A5B7JXD3_PORTR</name>
<protein>
    <submittedName>
        <fullName evidence="1">Uncharacterized protein</fullName>
    </submittedName>
</protein>
<evidence type="ECO:0000313" key="2">
    <source>
        <dbReference type="Proteomes" id="UP000324222"/>
    </source>
</evidence>
<gene>
    <name evidence="1" type="ORF">E2C01_096206</name>
</gene>
<reference evidence="1 2" key="1">
    <citation type="submission" date="2019-05" db="EMBL/GenBank/DDBJ databases">
        <title>Another draft genome of Portunus trituberculatus and its Hox gene families provides insights of decapod evolution.</title>
        <authorList>
            <person name="Jeong J.-H."/>
            <person name="Song I."/>
            <person name="Kim S."/>
            <person name="Choi T."/>
            <person name="Kim D."/>
            <person name="Ryu S."/>
            <person name="Kim W."/>
        </authorList>
    </citation>
    <scope>NUCLEOTIDE SEQUENCE [LARGE SCALE GENOMIC DNA]</scope>
    <source>
        <tissue evidence="1">Muscle</tissue>
    </source>
</reference>
<accession>A0A5B7JXD3</accession>
<evidence type="ECO:0000313" key="1">
    <source>
        <dbReference type="EMBL" id="MPD00713.1"/>
    </source>
</evidence>
<comment type="caution">
    <text evidence="1">The sequence shown here is derived from an EMBL/GenBank/DDBJ whole genome shotgun (WGS) entry which is preliminary data.</text>
</comment>
<dbReference type="Proteomes" id="UP000324222">
    <property type="component" value="Unassembled WGS sequence"/>
</dbReference>
<dbReference type="AlphaFoldDB" id="A0A5B7JXD3"/>